<proteinExistence type="predicted"/>
<name>A0A1I0W7E0_9FIRM</name>
<accession>A0A1I0W7E0</accession>
<evidence type="ECO:0000256" key="3">
    <source>
        <dbReference type="SAM" id="SignalP"/>
    </source>
</evidence>
<keyword evidence="1" id="KW-0677">Repeat</keyword>
<keyword evidence="2" id="KW-1133">Transmembrane helix</keyword>
<keyword evidence="2" id="KW-0812">Transmembrane</keyword>
<organism evidence="5 6">
    <name type="scientific">Acetitomaculum ruminis DSM 5522</name>
    <dbReference type="NCBI Taxonomy" id="1120918"/>
    <lineage>
        <taxon>Bacteria</taxon>
        <taxon>Bacillati</taxon>
        <taxon>Bacillota</taxon>
        <taxon>Clostridia</taxon>
        <taxon>Lachnospirales</taxon>
        <taxon>Lachnospiraceae</taxon>
        <taxon>Acetitomaculum</taxon>
    </lineage>
</organism>
<feature type="transmembrane region" description="Helical" evidence="2">
    <location>
        <begin position="478"/>
        <end position="497"/>
    </location>
</feature>
<keyword evidence="6" id="KW-1185">Reference proteome</keyword>
<dbReference type="InterPro" id="IPR001330">
    <property type="entry name" value="Prenyltrans"/>
</dbReference>
<protein>
    <recommendedName>
        <fullName evidence="4">Prenyltransferase alpha-alpha toroid domain-containing protein</fullName>
    </recommendedName>
</protein>
<evidence type="ECO:0000256" key="1">
    <source>
        <dbReference type="ARBA" id="ARBA00022737"/>
    </source>
</evidence>
<evidence type="ECO:0000313" key="6">
    <source>
        <dbReference type="Proteomes" id="UP000198838"/>
    </source>
</evidence>
<evidence type="ECO:0000313" key="5">
    <source>
        <dbReference type="EMBL" id="SFA84464.1"/>
    </source>
</evidence>
<dbReference type="Pfam" id="PF00432">
    <property type="entry name" value="Prenyltrans"/>
    <property type="match status" value="1"/>
</dbReference>
<evidence type="ECO:0000259" key="4">
    <source>
        <dbReference type="Pfam" id="PF00432"/>
    </source>
</evidence>
<feature type="domain" description="Prenyltransferase alpha-alpha toroid" evidence="4">
    <location>
        <begin position="172"/>
        <end position="348"/>
    </location>
</feature>
<dbReference type="Proteomes" id="UP000198838">
    <property type="component" value="Unassembled WGS sequence"/>
</dbReference>
<dbReference type="GO" id="GO:0003824">
    <property type="term" value="F:catalytic activity"/>
    <property type="evidence" value="ECO:0007669"/>
    <property type="project" value="InterPro"/>
</dbReference>
<keyword evidence="2" id="KW-0472">Membrane</keyword>
<dbReference type="Gene3D" id="1.50.10.20">
    <property type="match status" value="1"/>
</dbReference>
<dbReference type="STRING" id="1120918.SAMN05216249_103130"/>
<sequence>MQIINKKMKRFMALVLFLAVLSSNISSLSVYGAENEKNHKEYSSEDVLSAAKKALEYEKTSIGDKNKLIDDDIVMSVTDSLTDWLCFGAGRFGYETDNYEKYIDTLKTYVSGKYKKDGTLSDSEATAWHTISLTALSLGSDPTSFGVDEKGDAINLIADGVYNRSKTVSLGNQGTNAYSWGLITLDSMCFKVPEDASDTRESIITSILSRQVLSDGGFGLSSINDSSDIDITAMVCQALAPYYNSEEEYSYKNYNDQKEYKKSVRQVVDEALEFLSKKQFEDGGYGYGDSESSESAAQVIVALTSLGIDLNSDERFIKNECTVLDALMKYQQKDGGFAHANKEEDQSGSGGESNYLATGQAVYALNSYYRFCNGYRRLYDFRQEESEDLKEKIKEEISLIDGLEDDSSKEDIKNAFDKYKEIEESERSYVNNYKKLADLMEKNGVKNDSEYLSKAYEINHKAEGYIPDSYIKGTNTQFIIIILGILILLAIAAFVAVRIRSKRISDLNAV</sequence>
<keyword evidence="3" id="KW-0732">Signal</keyword>
<feature type="signal peptide" evidence="3">
    <location>
        <begin position="1"/>
        <end position="32"/>
    </location>
</feature>
<dbReference type="AlphaFoldDB" id="A0A1I0W7E0"/>
<reference evidence="5 6" key="1">
    <citation type="submission" date="2016-10" db="EMBL/GenBank/DDBJ databases">
        <authorList>
            <person name="de Groot N.N."/>
        </authorList>
    </citation>
    <scope>NUCLEOTIDE SEQUENCE [LARGE SCALE GENOMIC DNA]</scope>
    <source>
        <strain evidence="5 6">DSM 5522</strain>
    </source>
</reference>
<dbReference type="EMBL" id="FOJY01000003">
    <property type="protein sequence ID" value="SFA84464.1"/>
    <property type="molecule type" value="Genomic_DNA"/>
</dbReference>
<feature type="chain" id="PRO_5039254727" description="Prenyltransferase alpha-alpha toroid domain-containing protein" evidence="3">
    <location>
        <begin position="33"/>
        <end position="510"/>
    </location>
</feature>
<dbReference type="CDD" id="cd00688">
    <property type="entry name" value="ISOPREN_C2_like"/>
    <property type="match status" value="1"/>
</dbReference>
<dbReference type="InterPro" id="IPR008930">
    <property type="entry name" value="Terpenoid_cyclase/PrenylTrfase"/>
</dbReference>
<evidence type="ECO:0000256" key="2">
    <source>
        <dbReference type="SAM" id="Phobius"/>
    </source>
</evidence>
<dbReference type="SUPFAM" id="SSF48239">
    <property type="entry name" value="Terpenoid cyclases/Protein prenyltransferases"/>
    <property type="match status" value="1"/>
</dbReference>
<gene>
    <name evidence="5" type="ORF">SAMN05216249_103130</name>
</gene>